<accession>A0AAW9J6M6</accession>
<dbReference type="GO" id="GO:0008186">
    <property type="term" value="F:ATP-dependent activity, acting on RNA"/>
    <property type="evidence" value="ECO:0007669"/>
    <property type="project" value="InterPro"/>
</dbReference>
<evidence type="ECO:0000313" key="2">
    <source>
        <dbReference type="EMBL" id="MDZ5035045.1"/>
    </source>
</evidence>
<proteinExistence type="predicted"/>
<feature type="non-terminal residue" evidence="2">
    <location>
        <position position="1"/>
    </location>
</feature>
<protein>
    <submittedName>
        <fullName evidence="2">Transcription termination factor Rho</fullName>
    </submittedName>
</protein>
<dbReference type="AlphaFoldDB" id="A0AAW9J6M6"/>
<feature type="non-terminal residue" evidence="2">
    <location>
        <position position="145"/>
    </location>
</feature>
<evidence type="ECO:0000313" key="3">
    <source>
        <dbReference type="Proteomes" id="UP001289066"/>
    </source>
</evidence>
<dbReference type="PANTHER" id="PTHR46425:SF1">
    <property type="entry name" value="TRANSCRIPTION TERMINATION FACTOR RHO"/>
    <property type="match status" value="1"/>
</dbReference>
<sequence length="145" mass="16288">LLDSLTRLSRAYNLTITPTGRTLSGGLDPGALIMPKKFFGAARNIEEGGSLTILATALVDTGSRMDDMIFEEFKGTGNMEVHLDRKLQERRIFPAIDIYKSGTRKEDLILSEEEKEVAYSIRRVMYRDGNVENVTEKLINMLSKT</sequence>
<dbReference type="InterPro" id="IPR027417">
    <property type="entry name" value="P-loop_NTPase"/>
</dbReference>
<gene>
    <name evidence="2" type="ORF">GNF81_20380</name>
</gene>
<dbReference type="InterPro" id="IPR000194">
    <property type="entry name" value="ATPase_F1/V1/A1_a/bsu_nucl-bd"/>
</dbReference>
<dbReference type="Gene3D" id="3.40.50.300">
    <property type="entry name" value="P-loop containing nucleotide triphosphate hydrolases"/>
    <property type="match status" value="1"/>
</dbReference>
<dbReference type="GO" id="GO:0005524">
    <property type="term" value="F:ATP binding"/>
    <property type="evidence" value="ECO:0007669"/>
    <property type="project" value="InterPro"/>
</dbReference>
<dbReference type="SUPFAM" id="SSF52540">
    <property type="entry name" value="P-loop containing nucleoside triphosphate hydrolases"/>
    <property type="match status" value="1"/>
</dbReference>
<name>A0AAW9J6M6_CLOPF</name>
<dbReference type="InterPro" id="IPR004665">
    <property type="entry name" value="Term_rho"/>
</dbReference>
<dbReference type="EMBL" id="WNVG01001200">
    <property type="protein sequence ID" value="MDZ5035045.1"/>
    <property type="molecule type" value="Genomic_DNA"/>
</dbReference>
<evidence type="ECO:0000259" key="1">
    <source>
        <dbReference type="Pfam" id="PF00006"/>
    </source>
</evidence>
<dbReference type="PANTHER" id="PTHR46425">
    <property type="entry name" value="TRANSCRIPTION TERMINATION FACTOR RHO"/>
    <property type="match status" value="1"/>
</dbReference>
<dbReference type="Pfam" id="PF00006">
    <property type="entry name" value="ATP-synt_ab"/>
    <property type="match status" value="1"/>
</dbReference>
<dbReference type="Proteomes" id="UP001289066">
    <property type="component" value="Unassembled WGS sequence"/>
</dbReference>
<dbReference type="GO" id="GO:0006353">
    <property type="term" value="P:DNA-templated transcription termination"/>
    <property type="evidence" value="ECO:0007669"/>
    <property type="project" value="InterPro"/>
</dbReference>
<comment type="caution">
    <text evidence="2">The sequence shown here is derived from an EMBL/GenBank/DDBJ whole genome shotgun (WGS) entry which is preliminary data.</text>
</comment>
<feature type="domain" description="ATPase F1/V1/A1 complex alpha/beta subunit nucleotide-binding" evidence="1">
    <location>
        <begin position="3"/>
        <end position="101"/>
    </location>
</feature>
<reference evidence="2" key="1">
    <citation type="submission" date="2019-11" db="EMBL/GenBank/DDBJ databases">
        <title>Characterization of Clostridium perfringens isolates from swine manure treated agricultural soils.</title>
        <authorList>
            <person name="Wushke S.T."/>
        </authorList>
    </citation>
    <scope>NUCLEOTIDE SEQUENCE</scope>
    <source>
        <strain evidence="2">X15</strain>
    </source>
</reference>
<dbReference type="GO" id="GO:0003723">
    <property type="term" value="F:RNA binding"/>
    <property type="evidence" value="ECO:0007669"/>
    <property type="project" value="InterPro"/>
</dbReference>
<organism evidence="2 3">
    <name type="scientific">Clostridium perfringens</name>
    <dbReference type="NCBI Taxonomy" id="1502"/>
    <lineage>
        <taxon>Bacteria</taxon>
        <taxon>Bacillati</taxon>
        <taxon>Bacillota</taxon>
        <taxon>Clostridia</taxon>
        <taxon>Eubacteriales</taxon>
        <taxon>Clostridiaceae</taxon>
        <taxon>Clostridium</taxon>
    </lineage>
</organism>